<comment type="caution">
    <text evidence="3">The sequence shown here is derived from an EMBL/GenBank/DDBJ whole genome shotgun (WGS) entry which is preliminary data.</text>
</comment>
<name>A0A5A8DMN9_CAFRO</name>
<evidence type="ECO:0000313" key="3">
    <source>
        <dbReference type="EMBL" id="KAA0166663.1"/>
    </source>
</evidence>
<keyword evidence="1" id="KW-0694">RNA-binding</keyword>
<accession>A0A5A8DMN9</accession>
<dbReference type="InterPro" id="IPR027075">
    <property type="entry name" value="CPSF2"/>
</dbReference>
<keyword evidence="1" id="KW-0507">mRNA processing</keyword>
<dbReference type="SUPFAM" id="SSF56281">
    <property type="entry name" value="Metallo-hydrolase/oxidoreductase"/>
    <property type="match status" value="1"/>
</dbReference>
<dbReference type="InterPro" id="IPR036866">
    <property type="entry name" value="RibonucZ/Hydroxyglut_hydro"/>
</dbReference>
<dbReference type="Gene3D" id="3.40.50.10890">
    <property type="match status" value="1"/>
</dbReference>
<evidence type="ECO:0000256" key="1">
    <source>
        <dbReference type="RuleBase" id="RU365006"/>
    </source>
</evidence>
<dbReference type="Pfam" id="PF16661">
    <property type="entry name" value="Lactamase_B_6"/>
    <property type="match status" value="1"/>
</dbReference>
<gene>
    <name evidence="3" type="ORF">FNF28_03037</name>
</gene>
<dbReference type="EMBL" id="VLTL01000038">
    <property type="protein sequence ID" value="KAA0166663.1"/>
    <property type="molecule type" value="Genomic_DNA"/>
</dbReference>
<dbReference type="PANTHER" id="PTHR45922:SF1">
    <property type="entry name" value="CLEAVAGE AND POLYADENYLATION SPECIFICITY FACTOR SUBUNIT 2"/>
    <property type="match status" value="1"/>
</dbReference>
<feature type="domain" description="Metallo-beta-lactamase" evidence="2">
    <location>
        <begin position="26"/>
        <end position="201"/>
    </location>
</feature>
<dbReference type="Gene3D" id="3.60.15.10">
    <property type="entry name" value="Ribonuclease Z/Hydroxyacylglutathione hydrolase-like"/>
    <property type="match status" value="1"/>
</dbReference>
<evidence type="ECO:0000313" key="4">
    <source>
        <dbReference type="Proteomes" id="UP000324907"/>
    </source>
</evidence>
<comment type="subcellular location">
    <subcellularLocation>
        <location evidence="1">Nucleus</location>
    </subcellularLocation>
</comment>
<dbReference type="InterPro" id="IPR001279">
    <property type="entry name" value="Metallo-B-lactamas"/>
</dbReference>
<sequence length="722" mass="72584">MAQKVEVVLQPLYAPQAGRAGAVCSLLKIDDATFLLDCGWDERMGSEALEPLKKVCDAVDAVLISHGDVEHCGALPFLVAKCGLRAPVFVTVPVHRLAQLLLYDLVSAKGRTYAADDLPVTLDQVDASLRLAAFGGSCRALRYREDVTVKGVTIMAEAAGRTLGGATWSLSRLTERVVYAHGIGTHRGLAIPNCAFIPSTSSSAAAAPARDVTLLVTECAASEAEPRALTEPPVAVKASEVTAQLSAVASAVEAGGAAGAGGGSQSSSSRSSSSAVAGVEALAGAIAETWRQQGNVLVPVDSGARLLEVLVGLEQSPALAAAPKGIVAVLSPVAPALMGHAAAFRDWSLAKPGVNPFSLRRVRIAATVQELGRLPPPLCVLTPCPGMDEGFSRQLLPMWAADVRNTLGGAGAIGGLTAASTRDLSLAEPPAEPATTAFSVTATTIKCRVGFIDLSARVAAGGIAAVAAALGPRAVAVLGGPSDSGDEATKDAVAATAAMVRAALGAGSSVVVASDGATLPLGSGAGMRSVRIAPALFTSLQFKEIGGCEVSLVRGYSAGAADAQGADGERRGADEGTVDIDTATATQQLRGPPNRSSRGAKTVLGALWEPAVSGAGQADADAEDEDEEAMVAAAGAAAASLLDVPLEAREPLILHAGPLPLRSLFRAVARGGGAKPSLAPGVVRAGGATAAMPGQGRLLLSGTPGADFDRVKAAVRGLTGTV</sequence>
<dbReference type="GO" id="GO:0006398">
    <property type="term" value="P:mRNA 3'-end processing by stem-loop binding and cleavage"/>
    <property type="evidence" value="ECO:0007669"/>
    <property type="project" value="InterPro"/>
</dbReference>
<evidence type="ECO:0000259" key="2">
    <source>
        <dbReference type="Pfam" id="PF16661"/>
    </source>
</evidence>
<dbReference type="GO" id="GO:0005847">
    <property type="term" value="C:mRNA cleavage and polyadenylation specificity factor complex"/>
    <property type="evidence" value="ECO:0007669"/>
    <property type="project" value="InterPro"/>
</dbReference>
<dbReference type="PANTHER" id="PTHR45922">
    <property type="entry name" value="CLEAVAGE AND POLYADENYLATION SPECIFICITY FACTOR SUBUNIT 2"/>
    <property type="match status" value="1"/>
</dbReference>
<dbReference type="GO" id="GO:0003723">
    <property type="term" value="F:RNA binding"/>
    <property type="evidence" value="ECO:0007669"/>
    <property type="project" value="UniProtKB-KW"/>
</dbReference>
<protein>
    <recommendedName>
        <fullName evidence="1">Cleavage and polyadenylation specificity factor subunit 2</fullName>
    </recommendedName>
    <alternativeName>
        <fullName evidence="1">Cleavage and polyadenylation specificity factor 100 kDa subunit</fullName>
    </alternativeName>
</protein>
<keyword evidence="1" id="KW-0539">Nucleus</keyword>
<organism evidence="3 4">
    <name type="scientific">Cafeteria roenbergensis</name>
    <name type="common">Marine flagellate</name>
    <dbReference type="NCBI Taxonomy" id="33653"/>
    <lineage>
        <taxon>Eukaryota</taxon>
        <taxon>Sar</taxon>
        <taxon>Stramenopiles</taxon>
        <taxon>Bigyra</taxon>
        <taxon>Opalozoa</taxon>
        <taxon>Bicosoecida</taxon>
        <taxon>Cafeteriaceae</taxon>
        <taxon>Cafeteria</taxon>
    </lineage>
</organism>
<dbReference type="Proteomes" id="UP000324907">
    <property type="component" value="Unassembled WGS sequence"/>
</dbReference>
<reference evidence="3 4" key="1">
    <citation type="submission" date="2019-07" db="EMBL/GenBank/DDBJ databases">
        <title>Genomes of Cafeteria roenbergensis.</title>
        <authorList>
            <person name="Fischer M.G."/>
            <person name="Hackl T."/>
            <person name="Roman M."/>
        </authorList>
    </citation>
    <scope>NUCLEOTIDE SEQUENCE [LARGE SCALE GENOMIC DNA]</scope>
    <source>
        <strain evidence="3 4">RCC970-E3</strain>
    </source>
</reference>
<proteinExistence type="inferred from homology"/>
<dbReference type="AlphaFoldDB" id="A0A5A8DMN9"/>
<comment type="similarity">
    <text evidence="1">Belongs to the metallo-beta-lactamase superfamily. RNA-metabolizing metallo-beta-lactamase-like family. CPSF2/YSH1 subfamily.</text>
</comment>